<dbReference type="Proteomes" id="UP001597453">
    <property type="component" value="Unassembled WGS sequence"/>
</dbReference>
<protein>
    <submittedName>
        <fullName evidence="1">Uncharacterized protein</fullName>
    </submittedName>
</protein>
<gene>
    <name evidence="1" type="ORF">ACFSUQ_04625</name>
</gene>
<name>A0ABW5RID8_9MICO</name>
<dbReference type="EMBL" id="JBHUNF010000002">
    <property type="protein sequence ID" value="MFD2674584.1"/>
    <property type="molecule type" value="Genomic_DNA"/>
</dbReference>
<proteinExistence type="predicted"/>
<dbReference type="RefSeq" id="WP_159421471.1">
    <property type="nucleotide sequence ID" value="NZ_JBHUNF010000002.1"/>
</dbReference>
<reference evidence="2" key="1">
    <citation type="journal article" date="2019" name="Int. J. Syst. Evol. Microbiol.">
        <title>The Global Catalogue of Microorganisms (GCM) 10K type strain sequencing project: providing services to taxonomists for standard genome sequencing and annotation.</title>
        <authorList>
            <consortium name="The Broad Institute Genomics Platform"/>
            <consortium name="The Broad Institute Genome Sequencing Center for Infectious Disease"/>
            <person name="Wu L."/>
            <person name="Ma J."/>
        </authorList>
    </citation>
    <scope>NUCLEOTIDE SEQUENCE [LARGE SCALE GENOMIC DNA]</scope>
    <source>
        <strain evidence="2">TISTR 1511</strain>
    </source>
</reference>
<organism evidence="1 2">
    <name type="scientific">Gulosibacter bifidus</name>
    <dbReference type="NCBI Taxonomy" id="272239"/>
    <lineage>
        <taxon>Bacteria</taxon>
        <taxon>Bacillati</taxon>
        <taxon>Actinomycetota</taxon>
        <taxon>Actinomycetes</taxon>
        <taxon>Micrococcales</taxon>
        <taxon>Microbacteriaceae</taxon>
        <taxon>Gulosibacter</taxon>
    </lineage>
</organism>
<keyword evidence="2" id="KW-1185">Reference proteome</keyword>
<evidence type="ECO:0000313" key="2">
    <source>
        <dbReference type="Proteomes" id="UP001597453"/>
    </source>
</evidence>
<sequence>MSTLDVPEGEFENAAERLTDAAASLRSASGISEIESLITASLPGRM</sequence>
<accession>A0ABW5RID8</accession>
<evidence type="ECO:0000313" key="1">
    <source>
        <dbReference type="EMBL" id="MFD2674584.1"/>
    </source>
</evidence>
<comment type="caution">
    <text evidence="1">The sequence shown here is derived from an EMBL/GenBank/DDBJ whole genome shotgun (WGS) entry which is preliminary data.</text>
</comment>